<keyword evidence="12" id="KW-0406">Ion transport</keyword>
<keyword evidence="17" id="KW-0868">Chloride</keyword>
<keyword evidence="4" id="KW-0597">Phosphoprotein</keyword>
<keyword evidence="28" id="KW-1185">Reference proteome</keyword>
<dbReference type="GO" id="GO:0008511">
    <property type="term" value="F:sodium:potassium:chloride symporter activity"/>
    <property type="evidence" value="ECO:0007669"/>
    <property type="project" value="TreeGrafter"/>
</dbReference>
<feature type="transmembrane region" description="Helical" evidence="25">
    <location>
        <begin position="552"/>
        <end position="573"/>
    </location>
</feature>
<dbReference type="PANTHER" id="PTHR11827">
    <property type="entry name" value="SOLUTE CARRIER FAMILY 12, CATION COTRANSPORTERS"/>
    <property type="match status" value="1"/>
</dbReference>
<keyword evidence="7" id="KW-0067">ATP-binding</keyword>
<dbReference type="GO" id="GO:0055078">
    <property type="term" value="P:sodium ion homeostasis"/>
    <property type="evidence" value="ECO:0007669"/>
    <property type="project" value="TreeGrafter"/>
</dbReference>
<dbReference type="InterPro" id="IPR004842">
    <property type="entry name" value="SLC12A_fam"/>
</dbReference>
<feature type="compositionally biased region" description="Basic and acidic residues" evidence="24">
    <location>
        <begin position="765"/>
        <end position="774"/>
    </location>
</feature>
<dbReference type="Gene3D" id="1.20.1740.10">
    <property type="entry name" value="Amino acid/polyamine transporter I"/>
    <property type="match status" value="1"/>
</dbReference>
<feature type="transmembrane region" description="Helical" evidence="25">
    <location>
        <begin position="291"/>
        <end position="312"/>
    </location>
</feature>
<evidence type="ECO:0000256" key="5">
    <source>
        <dbReference type="ARBA" id="ARBA00022692"/>
    </source>
</evidence>
<dbReference type="AlphaFoldDB" id="A0A1I8C099"/>
<dbReference type="InterPro" id="IPR004841">
    <property type="entry name" value="AA-permease/SLC12A_dom"/>
</dbReference>
<dbReference type="Proteomes" id="UP000095281">
    <property type="component" value="Unplaced"/>
</dbReference>
<feature type="domain" description="Amino acid permease/ SLC12A" evidence="26">
    <location>
        <begin position="145"/>
        <end position="643"/>
    </location>
</feature>
<keyword evidence="9" id="KW-0769">Symport</keyword>
<keyword evidence="5 25" id="KW-0812">Transmembrane</keyword>
<evidence type="ECO:0000256" key="9">
    <source>
        <dbReference type="ARBA" id="ARBA00022847"/>
    </source>
</evidence>
<feature type="transmembrane region" description="Helical" evidence="25">
    <location>
        <begin position="146"/>
        <end position="166"/>
    </location>
</feature>
<evidence type="ECO:0000256" key="10">
    <source>
        <dbReference type="ARBA" id="ARBA00022989"/>
    </source>
</evidence>
<keyword evidence="16" id="KW-0739">Sodium transport</keyword>
<evidence type="ECO:0000256" key="12">
    <source>
        <dbReference type="ARBA" id="ARBA00023065"/>
    </source>
</evidence>
<comment type="subunit">
    <text evidence="20">Homodimer; adopts a domain-swap conformation at the scissor helices connecting the transmembrane domain and C-terminal domain. Interacts with KLHL3. Interacts with IL18R1; this interaction is increased by IL18 treatment.</text>
</comment>
<evidence type="ECO:0000256" key="4">
    <source>
        <dbReference type="ARBA" id="ARBA00022553"/>
    </source>
</evidence>
<feature type="region of interest" description="Disordered" evidence="24">
    <location>
        <begin position="96"/>
        <end position="116"/>
    </location>
</feature>
<evidence type="ECO:0000256" key="22">
    <source>
        <dbReference type="ARBA" id="ARBA00076232"/>
    </source>
</evidence>
<evidence type="ECO:0000256" key="8">
    <source>
        <dbReference type="ARBA" id="ARBA00022843"/>
    </source>
</evidence>
<dbReference type="InterPro" id="IPR018491">
    <property type="entry name" value="SLC12_C"/>
</dbReference>
<dbReference type="WBParaSite" id="MhA1_Contig809.frz3.fgene2">
    <property type="protein sequence ID" value="MhA1_Contig809.frz3.fgene2"/>
    <property type="gene ID" value="MhA1_Contig809.frz3.fgene2"/>
</dbReference>
<dbReference type="GO" id="GO:0005524">
    <property type="term" value="F:ATP binding"/>
    <property type="evidence" value="ECO:0007669"/>
    <property type="project" value="UniProtKB-KW"/>
</dbReference>
<evidence type="ECO:0000256" key="14">
    <source>
        <dbReference type="ARBA" id="ARBA00023157"/>
    </source>
</evidence>
<protein>
    <recommendedName>
        <fullName evidence="21">Solute carrier family 12 member 3</fullName>
    </recommendedName>
    <alternativeName>
        <fullName evidence="22">Na-Cl symporter</fullName>
    </alternativeName>
    <alternativeName>
        <fullName evidence="23">Thiazide-sensitive sodium-chloride cotransporter</fullName>
    </alternativeName>
</protein>
<keyword evidence="6" id="KW-0547">Nucleotide-binding</keyword>
<keyword evidence="2" id="KW-0813">Transport</keyword>
<accession>A0A1I8C099</accession>
<evidence type="ECO:0000256" key="3">
    <source>
        <dbReference type="ARBA" id="ARBA00022475"/>
    </source>
</evidence>
<evidence type="ECO:0000256" key="24">
    <source>
        <dbReference type="SAM" id="MobiDB-lite"/>
    </source>
</evidence>
<dbReference type="GO" id="GO:0006884">
    <property type="term" value="P:cell volume homeostasis"/>
    <property type="evidence" value="ECO:0007669"/>
    <property type="project" value="TreeGrafter"/>
</dbReference>
<keyword evidence="13 25" id="KW-0472">Membrane</keyword>
<evidence type="ECO:0000313" key="28">
    <source>
        <dbReference type="Proteomes" id="UP000095281"/>
    </source>
</evidence>
<evidence type="ECO:0000259" key="26">
    <source>
        <dbReference type="Pfam" id="PF00324"/>
    </source>
</evidence>
<name>A0A1I8C099_MELHA</name>
<feature type="domain" description="SLC12A transporter C-terminal" evidence="27">
    <location>
        <begin position="647"/>
        <end position="894"/>
    </location>
</feature>
<evidence type="ECO:0000256" key="11">
    <source>
        <dbReference type="ARBA" id="ARBA00023053"/>
    </source>
</evidence>
<feature type="region of interest" description="Disordered" evidence="24">
    <location>
        <begin position="765"/>
        <end position="787"/>
    </location>
</feature>
<dbReference type="GO" id="GO:0055064">
    <property type="term" value="P:chloride ion homeostasis"/>
    <property type="evidence" value="ECO:0007669"/>
    <property type="project" value="TreeGrafter"/>
</dbReference>
<feature type="region of interest" description="Disordered" evidence="24">
    <location>
        <begin position="805"/>
        <end position="834"/>
    </location>
</feature>
<evidence type="ECO:0000256" key="15">
    <source>
        <dbReference type="ARBA" id="ARBA00023180"/>
    </source>
</evidence>
<keyword evidence="8" id="KW-0832">Ubl conjugation</keyword>
<evidence type="ECO:0000256" key="18">
    <source>
        <dbReference type="ARBA" id="ARBA00050884"/>
    </source>
</evidence>
<dbReference type="OMA" id="FAYCISA"/>
<evidence type="ECO:0000256" key="23">
    <source>
        <dbReference type="ARBA" id="ARBA00077939"/>
    </source>
</evidence>
<feature type="compositionally biased region" description="Basic residues" evidence="24">
    <location>
        <begin position="819"/>
        <end position="828"/>
    </location>
</feature>
<dbReference type="GO" id="GO:0016324">
    <property type="term" value="C:apical plasma membrane"/>
    <property type="evidence" value="ECO:0007669"/>
    <property type="project" value="UniProtKB-SubCell"/>
</dbReference>
<keyword evidence="10 25" id="KW-1133">Transmembrane helix</keyword>
<comment type="catalytic activity">
    <reaction evidence="18">
        <text>chloride(out) + Na(+)(out) = chloride(in) + Na(+)(in)</text>
        <dbReference type="Rhea" id="RHEA:73887"/>
        <dbReference type="ChEBI" id="CHEBI:17996"/>
        <dbReference type="ChEBI" id="CHEBI:29101"/>
    </reaction>
</comment>
<dbReference type="GO" id="GO:0055075">
    <property type="term" value="P:potassium ion homeostasis"/>
    <property type="evidence" value="ECO:0007669"/>
    <property type="project" value="TreeGrafter"/>
</dbReference>
<evidence type="ECO:0000256" key="6">
    <source>
        <dbReference type="ARBA" id="ARBA00022741"/>
    </source>
</evidence>
<reference evidence="29" key="1">
    <citation type="submission" date="2016-11" db="UniProtKB">
        <authorList>
            <consortium name="WormBaseParasite"/>
        </authorList>
    </citation>
    <scope>IDENTIFICATION</scope>
</reference>
<evidence type="ECO:0000256" key="21">
    <source>
        <dbReference type="ARBA" id="ARBA00073714"/>
    </source>
</evidence>
<evidence type="ECO:0000256" key="2">
    <source>
        <dbReference type="ARBA" id="ARBA00022448"/>
    </source>
</evidence>
<keyword evidence="14" id="KW-1015">Disulfide bond</keyword>
<dbReference type="Pfam" id="PF03522">
    <property type="entry name" value="SLC12"/>
    <property type="match status" value="1"/>
</dbReference>
<evidence type="ECO:0000256" key="1">
    <source>
        <dbReference type="ARBA" id="ARBA00004424"/>
    </source>
</evidence>
<proteinExistence type="predicted"/>
<evidence type="ECO:0000256" key="7">
    <source>
        <dbReference type="ARBA" id="ARBA00022840"/>
    </source>
</evidence>
<feature type="transmembrane region" description="Helical" evidence="25">
    <location>
        <begin position="611"/>
        <end position="627"/>
    </location>
</feature>
<evidence type="ECO:0000256" key="13">
    <source>
        <dbReference type="ARBA" id="ARBA00023136"/>
    </source>
</evidence>
<sequence length="936" mass="105071">MTAEWKPPTIITSSDIVKNNSENFEIVIQAKKPRFSLEYESTESNINNCFDNKQRQKIYPLQDNELIKNKKENNQNSIGKTFSQSKSKFLGSLIRSKNNGDNNEYSKDGGTFRPRKDTINPCEDPEIFREKLFDNEREGFGWIRGVLIRCILCIFGATLFLRMSWIVGQAGLILGIFVIILSFIVVIITAISMSAIATNGEVKSGGCYYLISRSLGPEFGGSIGLILYVANTVNASMNCVGLAEACVEVLKNSFNFYLIDGGINDVRIYASLICLILQLIIFVGTEFENRMQLALLGTICLTLISHLIGTFLPLNDYQRQRGIVGYSMAALLDNLGPEFRNVPDAIYGSFNWASIGIIHMFGIYFPAMTGIMAGANMSGKFCVFFLFLNYKGDLRDPSRSIPRGTFCAIGITTLAYGWCMIITALTTVRDATGNSFPEYDKHLNRFISPECRLNDTCHYGLANDYQVMTLQGAWEPLIFIGVFATSLSSVSGCLIGAPRVFQALCADKLFPFIHPFAKGNGKNNDPFRAYFLTLLIALLVIMIGELNPIADLISNFFLAAFAITNFACFDASIAKSPGFRPGFRFYNKWLSLFGSILCVCIMFMLNWLTSLVTFFVFFLLFVFIKYNKSHINWGTSTGTCRFCLLFTDWLYDQHIKAFYCAVAHRSLRAGVQCLLQTVGLGKMQPNILMVGYNSHWLKQCISDKSKYEEYMGVIADAFDAKMAVCIFRNENDGLDHSALLSEEEQLFVRLPDLLNSDRNSTLQDDLSRGVEARKVRPKAKATLRPSASSTAIIFPSGKFDNPFQIERHPSGSSLDSQTKNKKKQRRHSPLSNASFGCRINKFDQFHRPLPNTKFRTQIRGVINIFKGFVDVWWLQDDGGLLLLLSHLLREHNTYLPVSLFEFTSNGLKCCSSLTCLCTLARIIIPRYASNAFCKGK</sequence>
<evidence type="ECO:0000256" key="25">
    <source>
        <dbReference type="SAM" id="Phobius"/>
    </source>
</evidence>
<feature type="transmembrane region" description="Helical" evidence="25">
    <location>
        <begin position="172"/>
        <end position="196"/>
    </location>
</feature>
<dbReference type="GO" id="GO:1990573">
    <property type="term" value="P:potassium ion import across plasma membrane"/>
    <property type="evidence" value="ECO:0007669"/>
    <property type="project" value="TreeGrafter"/>
</dbReference>
<keyword evidence="15" id="KW-0325">Glycoprotein</keyword>
<evidence type="ECO:0000313" key="29">
    <source>
        <dbReference type="WBParaSite" id="MhA1_Contig809.frz3.fgene2"/>
    </source>
</evidence>
<comment type="subcellular location">
    <subcellularLocation>
        <location evidence="1">Apical cell membrane</location>
        <topology evidence="1">Multi-pass membrane protein</topology>
    </subcellularLocation>
</comment>
<organism evidence="28 29">
    <name type="scientific">Meloidogyne hapla</name>
    <name type="common">Root-knot nematode worm</name>
    <dbReference type="NCBI Taxonomy" id="6305"/>
    <lineage>
        <taxon>Eukaryota</taxon>
        <taxon>Metazoa</taxon>
        <taxon>Ecdysozoa</taxon>
        <taxon>Nematoda</taxon>
        <taxon>Chromadorea</taxon>
        <taxon>Rhabditida</taxon>
        <taxon>Tylenchina</taxon>
        <taxon>Tylenchomorpha</taxon>
        <taxon>Tylenchoidea</taxon>
        <taxon>Meloidogynidae</taxon>
        <taxon>Meloidogyninae</taxon>
        <taxon>Meloidogyne</taxon>
    </lineage>
</organism>
<evidence type="ECO:0000259" key="27">
    <source>
        <dbReference type="Pfam" id="PF03522"/>
    </source>
</evidence>
<feature type="transmembrane region" description="Helical" evidence="25">
    <location>
        <begin position="345"/>
        <end position="365"/>
    </location>
</feature>
<comment type="function">
    <text evidence="19">Electroneutral sodium and chloride ion cotransporter, which acts as a key mediator of sodium and chloride reabsorption in kidney distal convoluted tubules. Also acts as a receptor for the pro-inflammatory cytokine IL18, thereby contributing to IL18-induced cytokine production, including IFNG, IL6, IL18 and CCL2. May act either independently of IL18R1, or in a complex with IL18R1.</text>
</comment>
<feature type="transmembrane region" description="Helical" evidence="25">
    <location>
        <begin position="266"/>
        <end position="285"/>
    </location>
</feature>
<keyword evidence="3" id="KW-1003">Cell membrane</keyword>
<feature type="transmembrane region" description="Helical" evidence="25">
    <location>
        <begin position="404"/>
        <end position="425"/>
    </location>
</feature>
<keyword evidence="11" id="KW-0915">Sodium</keyword>
<evidence type="ECO:0000256" key="17">
    <source>
        <dbReference type="ARBA" id="ARBA00023214"/>
    </source>
</evidence>
<feature type="transmembrane region" description="Helical" evidence="25">
    <location>
        <begin position="477"/>
        <end position="497"/>
    </location>
</feature>
<dbReference type="PANTHER" id="PTHR11827:SF103">
    <property type="entry name" value="SODIUM CHLORIDE COTRANSPORTER 69, ISOFORM E"/>
    <property type="match status" value="1"/>
</dbReference>
<dbReference type="FunFam" id="1.20.1740.10:FF:000018">
    <property type="entry name" value="solute carrier family 12 member 3 isoform X2"/>
    <property type="match status" value="1"/>
</dbReference>
<evidence type="ECO:0000256" key="20">
    <source>
        <dbReference type="ARBA" id="ARBA00063035"/>
    </source>
</evidence>
<feature type="transmembrane region" description="Helical" evidence="25">
    <location>
        <begin position="527"/>
        <end position="546"/>
    </location>
</feature>
<dbReference type="Pfam" id="PF00324">
    <property type="entry name" value="AA_permease"/>
    <property type="match status" value="1"/>
</dbReference>
<evidence type="ECO:0000256" key="16">
    <source>
        <dbReference type="ARBA" id="ARBA00023201"/>
    </source>
</evidence>
<evidence type="ECO:0000256" key="19">
    <source>
        <dbReference type="ARBA" id="ARBA00056815"/>
    </source>
</evidence>